<proteinExistence type="predicted"/>
<gene>
    <name evidence="1" type="ORF">S12H4_37156</name>
</gene>
<protein>
    <submittedName>
        <fullName evidence="1">Uncharacterized protein</fullName>
    </submittedName>
</protein>
<accession>X1UX65</accession>
<sequence>MDLRDRVSNPEELDKSPGYWYKDKQRVMKKLLKKKTPCFHEIK</sequence>
<dbReference type="AlphaFoldDB" id="X1UX65"/>
<evidence type="ECO:0000313" key="1">
    <source>
        <dbReference type="EMBL" id="GAI96949.1"/>
    </source>
</evidence>
<name>X1UX65_9ZZZZ</name>
<reference evidence="1" key="1">
    <citation type="journal article" date="2014" name="Front. Microbiol.">
        <title>High frequency of phylogenetically diverse reductive dehalogenase-homologous genes in deep subseafloor sedimentary metagenomes.</title>
        <authorList>
            <person name="Kawai M."/>
            <person name="Futagami T."/>
            <person name="Toyoda A."/>
            <person name="Takaki Y."/>
            <person name="Nishi S."/>
            <person name="Hori S."/>
            <person name="Arai W."/>
            <person name="Tsubouchi T."/>
            <person name="Morono Y."/>
            <person name="Uchiyama I."/>
            <person name="Ito T."/>
            <person name="Fujiyama A."/>
            <person name="Inagaki F."/>
            <person name="Takami H."/>
        </authorList>
    </citation>
    <scope>NUCLEOTIDE SEQUENCE</scope>
    <source>
        <strain evidence="1">Expedition CK06-06</strain>
    </source>
</reference>
<organism evidence="1">
    <name type="scientific">marine sediment metagenome</name>
    <dbReference type="NCBI Taxonomy" id="412755"/>
    <lineage>
        <taxon>unclassified sequences</taxon>
        <taxon>metagenomes</taxon>
        <taxon>ecological metagenomes</taxon>
    </lineage>
</organism>
<dbReference type="EMBL" id="BARW01022218">
    <property type="protein sequence ID" value="GAI96949.1"/>
    <property type="molecule type" value="Genomic_DNA"/>
</dbReference>
<comment type="caution">
    <text evidence="1">The sequence shown here is derived from an EMBL/GenBank/DDBJ whole genome shotgun (WGS) entry which is preliminary data.</text>
</comment>